<keyword evidence="5" id="KW-1185">Reference proteome</keyword>
<feature type="compositionally biased region" description="Basic residues" evidence="2">
    <location>
        <begin position="399"/>
        <end position="408"/>
    </location>
</feature>
<feature type="non-terminal residue" evidence="4">
    <location>
        <position position="909"/>
    </location>
</feature>
<reference evidence="4" key="1">
    <citation type="submission" date="2021-02" db="EMBL/GenBank/DDBJ databases">
        <title>Genome sequence Cadophora malorum strain M34.</title>
        <authorList>
            <person name="Stefanovic E."/>
            <person name="Vu D."/>
            <person name="Scully C."/>
            <person name="Dijksterhuis J."/>
            <person name="Roader J."/>
            <person name="Houbraken J."/>
        </authorList>
    </citation>
    <scope>NUCLEOTIDE SEQUENCE</scope>
    <source>
        <strain evidence="4">M34</strain>
    </source>
</reference>
<dbReference type="Pfam" id="PF13589">
    <property type="entry name" value="HATPase_c_3"/>
    <property type="match status" value="1"/>
</dbReference>
<feature type="domain" description="MutL C-terminal dimerisation" evidence="3">
    <location>
        <begin position="701"/>
        <end position="895"/>
    </location>
</feature>
<evidence type="ECO:0000256" key="2">
    <source>
        <dbReference type="SAM" id="MobiDB-lite"/>
    </source>
</evidence>
<sequence length="909" mass="99414">MSIQPLPPDVVAQIKSSITITSLNGVVCELVQNSLDANATKVEISVDYSKGSCSVEDDGLGILPSEFQPFGHLGKLYHSSKLNSETPVYGGRGTFLASLSALALIIITSHHHLHRSHNTLTLHKSEVASRQSPAPPQQHLASHHGTRVTVQDLFGNMPVRVKQRAIVAEKETGSIKDREKLRRDIIAMLLPWPQVVAVTIRDFQTNHKIAIRPSYMPFQSGNVSVGSVCSLLAQASFISQDQMTNWVAVHASTPRLVIGGTISLEPCATKQVQFLSLGIHPIMSTDGQSIFHDEINRLFSNSAFGVEEEAGEINAAEKNRTAKDGRYKRDGYTAKELKCVKKGVDRWPMFVINIQISDAEKLISGVEGILDEKKHTVTSILELLRVLVLEFLDKNHFRPKATRRHQSKKTSQLALPAHTGNASISSGSSKQNDGKTVGSSSRMTHGSNVLATNLRLPSFRQGVSLANSPFDSWSRVKKGAVSKPTTPKILVQDLGASEIPRAATAPPALSGIASSKSGTICRQNAKPLLAKDGKLLRAPFDDVTLQAKPKPAHILPTQPAVPAPGQASDDADELVAWINPMTKVQTLVNKRTGLTMKANNSSSYSSQAPRLTTTLSMQKPSQVIPSPWISDLLRTWDNPVFAPAEASIPQISYDGADARTQNILHGHEHHCSNIDIDRAFKEVSSGINGRISKDALKQAEIISQVDQKFVLVKLQSTQASTSQLEFGSASMLVLIDQHAADERIRVEGLMTELCTPPRPDSTESYHSGIMTTSLVKPLHFDLSTKEDQLLQDHQQHFSNWGILYTTSGSGPASKAPRLTVHSLPPSILERCQSSPRLLIDLIRTEAWKVHDKSNPPTQLLPQGDWLQRIHTCPQGILDMISSRACRSAIMFNDVLSKEQCEMLVRKLAD</sequence>
<dbReference type="Proteomes" id="UP000664132">
    <property type="component" value="Unassembled WGS sequence"/>
</dbReference>
<comment type="caution">
    <text evidence="4">The sequence shown here is derived from an EMBL/GenBank/DDBJ whole genome shotgun (WGS) entry which is preliminary data.</text>
</comment>
<dbReference type="GO" id="GO:0006298">
    <property type="term" value="P:mismatch repair"/>
    <property type="evidence" value="ECO:0007669"/>
    <property type="project" value="InterPro"/>
</dbReference>
<name>A0A8H7T4U9_9HELO</name>
<comment type="similarity">
    <text evidence="1">Belongs to the DNA mismatch repair MutL/HexB family.</text>
</comment>
<evidence type="ECO:0000313" key="4">
    <source>
        <dbReference type="EMBL" id="KAG4413454.1"/>
    </source>
</evidence>
<dbReference type="InterPro" id="IPR036890">
    <property type="entry name" value="HATPase_C_sf"/>
</dbReference>
<dbReference type="InterPro" id="IPR038973">
    <property type="entry name" value="MutL/Mlh/Pms-like"/>
</dbReference>
<dbReference type="AlphaFoldDB" id="A0A8H7T4U9"/>
<dbReference type="Gene3D" id="3.30.565.10">
    <property type="entry name" value="Histidine kinase-like ATPase, C-terminal domain"/>
    <property type="match status" value="1"/>
</dbReference>
<gene>
    <name evidence="4" type="ORF">IFR04_013431</name>
</gene>
<dbReference type="Gene3D" id="3.30.1540.20">
    <property type="entry name" value="MutL, C-terminal domain, dimerisation subdomain"/>
    <property type="match status" value="1"/>
</dbReference>
<accession>A0A8H7T4U9</accession>
<organism evidence="4 5">
    <name type="scientific">Cadophora malorum</name>
    <dbReference type="NCBI Taxonomy" id="108018"/>
    <lineage>
        <taxon>Eukaryota</taxon>
        <taxon>Fungi</taxon>
        <taxon>Dikarya</taxon>
        <taxon>Ascomycota</taxon>
        <taxon>Pezizomycotina</taxon>
        <taxon>Leotiomycetes</taxon>
        <taxon>Helotiales</taxon>
        <taxon>Ploettnerulaceae</taxon>
        <taxon>Cadophora</taxon>
    </lineage>
</organism>
<dbReference type="SUPFAM" id="SSF55874">
    <property type="entry name" value="ATPase domain of HSP90 chaperone/DNA topoisomerase II/histidine kinase"/>
    <property type="match status" value="1"/>
</dbReference>
<dbReference type="GO" id="GO:0016887">
    <property type="term" value="F:ATP hydrolysis activity"/>
    <property type="evidence" value="ECO:0007669"/>
    <property type="project" value="InterPro"/>
</dbReference>
<dbReference type="InterPro" id="IPR014790">
    <property type="entry name" value="MutL_C"/>
</dbReference>
<dbReference type="OrthoDB" id="429932at2759"/>
<dbReference type="PANTHER" id="PTHR10073">
    <property type="entry name" value="DNA MISMATCH REPAIR PROTEIN MLH, PMS, MUTL"/>
    <property type="match status" value="1"/>
</dbReference>
<evidence type="ECO:0000313" key="5">
    <source>
        <dbReference type="Proteomes" id="UP000664132"/>
    </source>
</evidence>
<proteinExistence type="inferred from homology"/>
<evidence type="ECO:0000256" key="1">
    <source>
        <dbReference type="ARBA" id="ARBA00006082"/>
    </source>
</evidence>
<dbReference type="InterPro" id="IPR042120">
    <property type="entry name" value="MutL_C_dimsub"/>
</dbReference>
<dbReference type="GO" id="GO:0005524">
    <property type="term" value="F:ATP binding"/>
    <property type="evidence" value="ECO:0007669"/>
    <property type="project" value="InterPro"/>
</dbReference>
<dbReference type="GO" id="GO:0032300">
    <property type="term" value="C:mismatch repair complex"/>
    <property type="evidence" value="ECO:0007669"/>
    <property type="project" value="InterPro"/>
</dbReference>
<feature type="region of interest" description="Disordered" evidence="2">
    <location>
        <begin position="399"/>
        <end position="446"/>
    </location>
</feature>
<feature type="compositionally biased region" description="Polar residues" evidence="2">
    <location>
        <begin position="420"/>
        <end position="431"/>
    </location>
</feature>
<protein>
    <recommendedName>
        <fullName evidence="3">MutL C-terminal dimerisation domain-containing protein</fullName>
    </recommendedName>
</protein>
<dbReference type="PANTHER" id="PTHR10073:SF47">
    <property type="entry name" value="DNA MISMATCH REPAIR PROTEIN MLH3"/>
    <property type="match status" value="1"/>
</dbReference>
<dbReference type="InterPro" id="IPR037198">
    <property type="entry name" value="MutL_C_sf"/>
</dbReference>
<dbReference type="EMBL" id="JAFJYH010000314">
    <property type="protein sequence ID" value="KAG4413454.1"/>
    <property type="molecule type" value="Genomic_DNA"/>
</dbReference>
<dbReference type="SUPFAM" id="SSF118116">
    <property type="entry name" value="DNA mismatch repair protein MutL"/>
    <property type="match status" value="1"/>
</dbReference>
<dbReference type="Pfam" id="PF08676">
    <property type="entry name" value="MutL_C"/>
    <property type="match status" value="1"/>
</dbReference>
<dbReference type="GO" id="GO:0140664">
    <property type="term" value="F:ATP-dependent DNA damage sensor activity"/>
    <property type="evidence" value="ECO:0007669"/>
    <property type="project" value="InterPro"/>
</dbReference>
<feature type="compositionally biased region" description="Polar residues" evidence="2">
    <location>
        <begin position="437"/>
        <end position="446"/>
    </location>
</feature>
<dbReference type="SMART" id="SM00853">
    <property type="entry name" value="MutL_C"/>
    <property type="match status" value="1"/>
</dbReference>
<evidence type="ECO:0000259" key="3">
    <source>
        <dbReference type="SMART" id="SM00853"/>
    </source>
</evidence>